<keyword evidence="5" id="KW-1185">Reference proteome</keyword>
<dbReference type="PANTHER" id="PTHR22590:SF3">
    <property type="entry name" value="IQ DOMAIN-CONTAINING PROTEIN E"/>
    <property type="match status" value="1"/>
</dbReference>
<dbReference type="EMBL" id="JANPWB010000014">
    <property type="protein sequence ID" value="KAJ1096393.1"/>
    <property type="molecule type" value="Genomic_DNA"/>
</dbReference>
<feature type="region of interest" description="Disordered" evidence="3">
    <location>
        <begin position="570"/>
        <end position="739"/>
    </location>
</feature>
<dbReference type="InterPro" id="IPR052318">
    <property type="entry name" value="CellDiv_DevSignal_Domain"/>
</dbReference>
<dbReference type="Proteomes" id="UP001066276">
    <property type="component" value="Chromosome 10"/>
</dbReference>
<keyword evidence="2" id="KW-0175">Coiled coil</keyword>
<feature type="compositionally biased region" description="Polar residues" evidence="3">
    <location>
        <begin position="697"/>
        <end position="706"/>
    </location>
</feature>
<protein>
    <recommendedName>
        <fullName evidence="6">IQ domain-containing protein E</fullName>
    </recommendedName>
</protein>
<dbReference type="SMART" id="SM00015">
    <property type="entry name" value="IQ"/>
    <property type="match status" value="3"/>
</dbReference>
<feature type="compositionally biased region" description="Acidic residues" evidence="3">
    <location>
        <begin position="665"/>
        <end position="679"/>
    </location>
</feature>
<feature type="coiled-coil region" evidence="2">
    <location>
        <begin position="223"/>
        <end position="365"/>
    </location>
</feature>
<dbReference type="PROSITE" id="PS50096">
    <property type="entry name" value="IQ"/>
    <property type="match status" value="2"/>
</dbReference>
<feature type="compositionally biased region" description="Low complexity" evidence="3">
    <location>
        <begin position="580"/>
        <end position="592"/>
    </location>
</feature>
<evidence type="ECO:0008006" key="6">
    <source>
        <dbReference type="Google" id="ProtNLM"/>
    </source>
</evidence>
<evidence type="ECO:0000313" key="5">
    <source>
        <dbReference type="Proteomes" id="UP001066276"/>
    </source>
</evidence>
<gene>
    <name evidence="4" type="ORF">NDU88_001535</name>
</gene>
<feature type="compositionally biased region" description="Basic and acidic residues" evidence="3">
    <location>
        <begin position="680"/>
        <end position="695"/>
    </location>
</feature>
<evidence type="ECO:0000313" key="4">
    <source>
        <dbReference type="EMBL" id="KAJ1096393.1"/>
    </source>
</evidence>
<feature type="compositionally biased region" description="Polar residues" evidence="3">
    <location>
        <begin position="570"/>
        <end position="579"/>
    </location>
</feature>
<keyword evidence="1" id="KW-0677">Repeat</keyword>
<comment type="caution">
    <text evidence="4">The sequence shown here is derived from an EMBL/GenBank/DDBJ whole genome shotgun (WGS) entry which is preliminary data.</text>
</comment>
<evidence type="ECO:0000256" key="1">
    <source>
        <dbReference type="ARBA" id="ARBA00022737"/>
    </source>
</evidence>
<dbReference type="PANTHER" id="PTHR22590">
    <property type="entry name" value="MYOSIN MOTOR DOMAIN-CONTAINING PROTEIN"/>
    <property type="match status" value="1"/>
</dbReference>
<dbReference type="AlphaFoldDB" id="A0AAV7M3D5"/>
<evidence type="ECO:0000256" key="2">
    <source>
        <dbReference type="SAM" id="Coils"/>
    </source>
</evidence>
<proteinExistence type="predicted"/>
<evidence type="ECO:0000256" key="3">
    <source>
        <dbReference type="SAM" id="MobiDB-lite"/>
    </source>
</evidence>
<accession>A0AAV7M3D5</accession>
<dbReference type="Pfam" id="PF00612">
    <property type="entry name" value="IQ"/>
    <property type="match status" value="2"/>
</dbReference>
<feature type="compositionally biased region" description="Basic and acidic residues" evidence="3">
    <location>
        <begin position="615"/>
        <end position="624"/>
    </location>
</feature>
<dbReference type="InterPro" id="IPR000048">
    <property type="entry name" value="IQ_motif_EF-hand-BS"/>
</dbReference>
<feature type="coiled-coil region" evidence="2">
    <location>
        <begin position="407"/>
        <end position="476"/>
    </location>
</feature>
<sequence>MSWAAGETGSDILALGLDLGDDGMSAGTYESDTERQKKKKSSPKPPRSPKSPYLSSSTMHSKKSPVWRSLKGTGFKHTENPMAKMPRNMWLSSLKQRNGLNQPVKSNIDTGQAWVRSSSSTPEYLKEALGMKKPKYSRSASNGYIPGTPDYKEKEDMYDEIIELKKTLQVQRSEGDVLKTKLRRLEEENSKKDRQIEQLLDPSKGSEFSRSLVDKRNDSSVVINGLKQKILRLEQQCKEKDNLLNKLQTELKTTSLEEMKIAMETYYVEIQRLQILLAKAETEKTPPENKTYQKHQKPFSVALAKLSKNVKDLQEENQSLKVDLERALGSSPTSNESKVYSDWSKQRLVRRVSELEKKLNELDSTKSQQPDQAKLANVASNLKAEVKQDSFQTTNVAEESERLRGLIKNLKGDRSALQTKLAEKDSEMKQSLRIKNDLEKELKKLEAEKEKNRKEIQQLTEKVKSLEKAMEDECKKRAITEQTYKEQREYSGSRGASPQSRPSTAKRDDGREEGKEEEAAEIIQTHWRQYKASKEIDDFDKVATVLQSAFRGHMARQKLLSSGEITVLKSPSSESLLHQSPSAVRSSVSTSSPPDPSAEEEAVTMLQSAFRAHVARAEQHERRASISSSIAVNSSSSRNLKDTKSASHSPRRSSPQAFSVTPDNGDSDVSEELIEEPVPEDEKANKWKNPKDLKFSPRQQLPAQQYNKERTRSFSPASNDLDSDDSDDIIISPSLRTKR</sequence>
<feature type="compositionally biased region" description="Polar residues" evidence="3">
    <location>
        <begin position="494"/>
        <end position="503"/>
    </location>
</feature>
<name>A0AAV7M3D5_PLEWA</name>
<feature type="compositionally biased region" description="Low complexity" evidence="3">
    <location>
        <begin position="729"/>
        <end position="739"/>
    </location>
</feature>
<feature type="compositionally biased region" description="Basic and acidic residues" evidence="3">
    <location>
        <begin position="478"/>
        <end position="491"/>
    </location>
</feature>
<feature type="compositionally biased region" description="Basic and acidic residues" evidence="3">
    <location>
        <begin position="505"/>
        <end position="514"/>
    </location>
</feature>
<feature type="coiled-coil region" evidence="2">
    <location>
        <begin position="168"/>
        <end position="198"/>
    </location>
</feature>
<reference evidence="4" key="1">
    <citation type="journal article" date="2022" name="bioRxiv">
        <title>Sequencing and chromosome-scale assembly of the giantPleurodeles waltlgenome.</title>
        <authorList>
            <person name="Brown T."/>
            <person name="Elewa A."/>
            <person name="Iarovenko S."/>
            <person name="Subramanian E."/>
            <person name="Araus A.J."/>
            <person name="Petzold A."/>
            <person name="Susuki M."/>
            <person name="Suzuki K.-i.T."/>
            <person name="Hayashi T."/>
            <person name="Toyoda A."/>
            <person name="Oliveira C."/>
            <person name="Osipova E."/>
            <person name="Leigh N.D."/>
            <person name="Simon A."/>
            <person name="Yun M.H."/>
        </authorList>
    </citation>
    <scope>NUCLEOTIDE SEQUENCE</scope>
    <source>
        <strain evidence="4">20211129_DDA</strain>
        <tissue evidence="4">Liver</tissue>
    </source>
</reference>
<organism evidence="4 5">
    <name type="scientific">Pleurodeles waltl</name>
    <name type="common">Iberian ribbed newt</name>
    <dbReference type="NCBI Taxonomy" id="8319"/>
    <lineage>
        <taxon>Eukaryota</taxon>
        <taxon>Metazoa</taxon>
        <taxon>Chordata</taxon>
        <taxon>Craniata</taxon>
        <taxon>Vertebrata</taxon>
        <taxon>Euteleostomi</taxon>
        <taxon>Amphibia</taxon>
        <taxon>Batrachia</taxon>
        <taxon>Caudata</taxon>
        <taxon>Salamandroidea</taxon>
        <taxon>Salamandridae</taxon>
        <taxon>Pleurodelinae</taxon>
        <taxon>Pleurodeles</taxon>
    </lineage>
</organism>
<feature type="compositionally biased region" description="Low complexity" evidence="3">
    <location>
        <begin position="625"/>
        <end position="638"/>
    </location>
</feature>
<dbReference type="Gene3D" id="1.20.5.190">
    <property type="match status" value="1"/>
</dbReference>
<feature type="compositionally biased region" description="Polar residues" evidence="3">
    <location>
        <begin position="646"/>
        <end position="664"/>
    </location>
</feature>
<feature type="region of interest" description="Disordered" evidence="3">
    <location>
        <begin position="478"/>
        <end position="522"/>
    </location>
</feature>
<feature type="region of interest" description="Disordered" evidence="3">
    <location>
        <begin position="23"/>
        <end position="84"/>
    </location>
</feature>